<evidence type="ECO:0000256" key="12">
    <source>
        <dbReference type="RuleBase" id="RU361263"/>
    </source>
</evidence>
<dbReference type="EC" id="3.1.1.74" evidence="3 12"/>
<dbReference type="GO" id="GO:0005576">
    <property type="term" value="C:extracellular region"/>
    <property type="evidence" value="ECO:0007669"/>
    <property type="project" value="UniProtKB-SubCell"/>
</dbReference>
<dbReference type="InterPro" id="IPR000675">
    <property type="entry name" value="Cutinase/axe"/>
</dbReference>
<keyword evidence="7 12" id="KW-0378">Hydrolase</keyword>
<feature type="chain" id="PRO_5041473961" description="Cutinase" evidence="12">
    <location>
        <begin position="17"/>
        <end position="214"/>
    </location>
</feature>
<dbReference type="GO" id="GO:0072330">
    <property type="term" value="P:monocarboxylic acid biosynthetic process"/>
    <property type="evidence" value="ECO:0007669"/>
    <property type="project" value="UniProtKB-ARBA"/>
</dbReference>
<dbReference type="PANTHER" id="PTHR48250:SF3">
    <property type="entry name" value="CUTINASE 1-RELATED"/>
    <property type="match status" value="1"/>
</dbReference>
<evidence type="ECO:0000256" key="3">
    <source>
        <dbReference type="ARBA" id="ARBA00013095"/>
    </source>
</evidence>
<dbReference type="Proteomes" id="UP001147746">
    <property type="component" value="Unassembled WGS sequence"/>
</dbReference>
<organism evidence="13 14">
    <name type="scientific">Penicillium atrosanguineum</name>
    <dbReference type="NCBI Taxonomy" id="1132637"/>
    <lineage>
        <taxon>Eukaryota</taxon>
        <taxon>Fungi</taxon>
        <taxon>Dikarya</taxon>
        <taxon>Ascomycota</taxon>
        <taxon>Pezizomycotina</taxon>
        <taxon>Eurotiomycetes</taxon>
        <taxon>Eurotiomycetidae</taxon>
        <taxon>Eurotiales</taxon>
        <taxon>Aspergillaceae</taxon>
        <taxon>Penicillium</taxon>
    </lineage>
</organism>
<name>A0A9W9HMT0_9EURO</name>
<protein>
    <recommendedName>
        <fullName evidence="3 12">Cutinase</fullName>
        <ecNumber evidence="3 12">3.1.1.74</ecNumber>
    </recommendedName>
</protein>
<comment type="subcellular location">
    <subcellularLocation>
        <location evidence="1 12">Secreted</location>
    </subcellularLocation>
</comment>
<keyword evidence="4 12" id="KW-0719">Serine esterase</keyword>
<reference evidence="13" key="2">
    <citation type="journal article" date="2023" name="IMA Fungus">
        <title>Comparative genomic study of the Penicillium genus elucidates a diverse pangenome and 15 lateral gene transfer events.</title>
        <authorList>
            <person name="Petersen C."/>
            <person name="Sorensen T."/>
            <person name="Nielsen M.R."/>
            <person name="Sondergaard T.E."/>
            <person name="Sorensen J.L."/>
            <person name="Fitzpatrick D.A."/>
            <person name="Frisvad J.C."/>
            <person name="Nielsen K.L."/>
        </authorList>
    </citation>
    <scope>NUCLEOTIDE SEQUENCE</scope>
    <source>
        <strain evidence="13">IBT 21472</strain>
    </source>
</reference>
<feature type="active site" description="Nucleophile" evidence="10">
    <location>
        <position position="126"/>
    </location>
</feature>
<comment type="similarity">
    <text evidence="2 12">Belongs to the cutinase family.</text>
</comment>
<evidence type="ECO:0000256" key="8">
    <source>
        <dbReference type="ARBA" id="ARBA00023157"/>
    </source>
</evidence>
<sequence>MYLRLLTLALAGAVAASPVDLQKRQFDSGNDLRTGSCKDITFIFARGSTEIGLLGELVGPEVCADLQAAKPGQVACQGVGPKYTADLPSNFLPANTSPAAIEEAEDLFKLAATKCPDTQIVAGGYSQGTAVMDNSIQNLPASVMAKVKAVALFGFTRNFQDHGSIPNYPADQTKVYCALGDLVCDDTLIITAAHLTYGDDASSAAQFLLSKVSS</sequence>
<dbReference type="FunFam" id="3.40.50.1820:FF:000235">
    <property type="entry name" value="Cutinase 1"/>
    <property type="match status" value="1"/>
</dbReference>
<gene>
    <name evidence="13" type="ORF">N7476_003459</name>
</gene>
<proteinExistence type="inferred from homology"/>
<accession>A0A9W9HMT0</accession>
<feature type="active site" description="Proton donor/acceptor" evidence="10">
    <location>
        <position position="194"/>
    </location>
</feature>
<dbReference type="SMART" id="SM01110">
    <property type="entry name" value="Cutinase"/>
    <property type="match status" value="1"/>
</dbReference>
<comment type="function">
    <text evidence="12">Catalyzes the hydrolysis of complex carboxylic polyesters found in the cell wall of plants. Degrades cutin, a macromolecule that forms the structure of the plant cuticle.</text>
</comment>
<dbReference type="Pfam" id="PF01083">
    <property type="entry name" value="Cutinase"/>
    <property type="match status" value="1"/>
</dbReference>
<feature type="disulfide bond" evidence="11">
    <location>
        <begin position="37"/>
        <end position="115"/>
    </location>
</feature>
<dbReference type="InterPro" id="IPR029058">
    <property type="entry name" value="AB_hydrolase_fold"/>
</dbReference>
<evidence type="ECO:0000256" key="7">
    <source>
        <dbReference type="ARBA" id="ARBA00022801"/>
    </source>
</evidence>
<keyword evidence="6 12" id="KW-0732">Signal</keyword>
<dbReference type="GO" id="GO:0050525">
    <property type="term" value="F:cutinase activity"/>
    <property type="evidence" value="ECO:0007669"/>
    <property type="project" value="UniProtKB-UniRule"/>
</dbReference>
<dbReference type="PROSITE" id="PS00155">
    <property type="entry name" value="CUTINASE_1"/>
    <property type="match status" value="1"/>
</dbReference>
<dbReference type="PRINTS" id="PR00129">
    <property type="entry name" value="CUTINASE"/>
</dbReference>
<comment type="caution">
    <text evidence="13">The sequence shown here is derived from an EMBL/GenBank/DDBJ whole genome shotgun (WGS) entry which is preliminary data.</text>
</comment>
<dbReference type="EMBL" id="JAPZBO010000002">
    <property type="protein sequence ID" value="KAJ5324859.1"/>
    <property type="molecule type" value="Genomic_DNA"/>
</dbReference>
<dbReference type="InterPro" id="IPR043580">
    <property type="entry name" value="CUTINASE_1"/>
</dbReference>
<evidence type="ECO:0000256" key="11">
    <source>
        <dbReference type="PIRSR" id="PIRSR611150-2"/>
    </source>
</evidence>
<dbReference type="GO" id="GO:0016052">
    <property type="term" value="P:carbohydrate catabolic process"/>
    <property type="evidence" value="ECO:0007669"/>
    <property type="project" value="TreeGrafter"/>
</dbReference>
<feature type="disulfide bond" evidence="11">
    <location>
        <begin position="177"/>
        <end position="184"/>
    </location>
</feature>
<evidence type="ECO:0000256" key="2">
    <source>
        <dbReference type="ARBA" id="ARBA00007534"/>
    </source>
</evidence>
<evidence type="ECO:0000256" key="1">
    <source>
        <dbReference type="ARBA" id="ARBA00004613"/>
    </source>
</evidence>
<evidence type="ECO:0000256" key="4">
    <source>
        <dbReference type="ARBA" id="ARBA00022487"/>
    </source>
</evidence>
<evidence type="ECO:0000256" key="10">
    <source>
        <dbReference type="PIRSR" id="PIRSR611150-1"/>
    </source>
</evidence>
<keyword evidence="14" id="KW-1185">Reference proteome</keyword>
<dbReference type="InterPro" id="IPR011150">
    <property type="entry name" value="Cutinase_monf"/>
</dbReference>
<keyword evidence="8 11" id="KW-1015">Disulfide bond</keyword>
<evidence type="ECO:0000313" key="13">
    <source>
        <dbReference type="EMBL" id="KAJ5324859.1"/>
    </source>
</evidence>
<keyword evidence="5 12" id="KW-0964">Secreted</keyword>
<feature type="active site" evidence="10">
    <location>
        <position position="181"/>
    </location>
</feature>
<evidence type="ECO:0000256" key="9">
    <source>
        <dbReference type="ARBA" id="ARBA00034045"/>
    </source>
</evidence>
<feature type="signal peptide" evidence="12">
    <location>
        <begin position="1"/>
        <end position="16"/>
    </location>
</feature>
<dbReference type="AlphaFoldDB" id="A0A9W9HMT0"/>
<dbReference type="SUPFAM" id="SSF53474">
    <property type="entry name" value="alpha/beta-Hydrolases"/>
    <property type="match status" value="1"/>
</dbReference>
<evidence type="ECO:0000313" key="14">
    <source>
        <dbReference type="Proteomes" id="UP001147746"/>
    </source>
</evidence>
<comment type="catalytic activity">
    <reaction evidence="9 12">
        <text>cutin + H2O = cutin monomers.</text>
        <dbReference type="EC" id="3.1.1.74"/>
    </reaction>
</comment>
<dbReference type="Gene3D" id="3.40.50.1820">
    <property type="entry name" value="alpha/beta hydrolase"/>
    <property type="match status" value="1"/>
</dbReference>
<dbReference type="OrthoDB" id="3225429at2759"/>
<dbReference type="GO" id="GO:0017000">
    <property type="term" value="P:antibiotic biosynthetic process"/>
    <property type="evidence" value="ECO:0007669"/>
    <property type="project" value="UniProtKB-ARBA"/>
</dbReference>
<evidence type="ECO:0000256" key="5">
    <source>
        <dbReference type="ARBA" id="ARBA00022525"/>
    </source>
</evidence>
<dbReference type="PANTHER" id="PTHR48250">
    <property type="entry name" value="CUTINASE 2-RELATED"/>
    <property type="match status" value="1"/>
</dbReference>
<reference evidence="13" key="1">
    <citation type="submission" date="2022-12" db="EMBL/GenBank/DDBJ databases">
        <authorList>
            <person name="Petersen C."/>
        </authorList>
    </citation>
    <scope>NUCLEOTIDE SEQUENCE</scope>
    <source>
        <strain evidence="13">IBT 21472</strain>
    </source>
</reference>
<evidence type="ECO:0000256" key="6">
    <source>
        <dbReference type="ARBA" id="ARBA00022729"/>
    </source>
</evidence>